<dbReference type="PANTHER" id="PTHR23073">
    <property type="entry name" value="26S PROTEASOME REGULATORY SUBUNIT"/>
    <property type="match status" value="1"/>
</dbReference>
<reference evidence="5 6" key="1">
    <citation type="submission" date="2021-06" db="EMBL/GenBank/DDBJ databases">
        <title>Sphingomonas sp. XMGL2, whole genome shotgun sequencing project.</title>
        <authorList>
            <person name="Zhao G."/>
            <person name="Shen L."/>
        </authorList>
    </citation>
    <scope>NUCLEOTIDE SEQUENCE [LARGE SCALE GENOMIC DNA]</scope>
    <source>
        <strain evidence="5 6">XMGL2</strain>
    </source>
</reference>
<dbReference type="CDD" id="cd19481">
    <property type="entry name" value="RecA-like_protease"/>
    <property type="match status" value="1"/>
</dbReference>
<evidence type="ECO:0000256" key="3">
    <source>
        <dbReference type="ARBA" id="ARBA00022840"/>
    </source>
</evidence>
<dbReference type="InterPro" id="IPR050221">
    <property type="entry name" value="26S_Proteasome_ATPase"/>
</dbReference>
<evidence type="ECO:0000256" key="1">
    <source>
        <dbReference type="ARBA" id="ARBA00006914"/>
    </source>
</evidence>
<gene>
    <name evidence="5" type="ORF">KOF26_14150</name>
</gene>
<accession>A0ABS6BP61</accession>
<comment type="caution">
    <text evidence="5">The sequence shown here is derived from an EMBL/GenBank/DDBJ whole genome shotgun (WGS) entry which is preliminary data.</text>
</comment>
<proteinExistence type="inferred from homology"/>
<name>A0ABS6BP61_9SPHN</name>
<dbReference type="Pfam" id="PF00004">
    <property type="entry name" value="AAA"/>
    <property type="match status" value="1"/>
</dbReference>
<protein>
    <submittedName>
        <fullName evidence="5">ATP-binding protein</fullName>
    </submittedName>
</protein>
<dbReference type="GO" id="GO:0005524">
    <property type="term" value="F:ATP binding"/>
    <property type="evidence" value="ECO:0007669"/>
    <property type="project" value="UniProtKB-KW"/>
</dbReference>
<evidence type="ECO:0000256" key="2">
    <source>
        <dbReference type="ARBA" id="ARBA00022741"/>
    </source>
</evidence>
<dbReference type="RefSeq" id="WP_216326266.1">
    <property type="nucleotide sequence ID" value="NZ_JAHKRT010000007.1"/>
</dbReference>
<keyword evidence="6" id="KW-1185">Reference proteome</keyword>
<dbReference type="Pfam" id="PF22977">
    <property type="entry name" value="WHD"/>
    <property type="match status" value="1"/>
</dbReference>
<evidence type="ECO:0000259" key="4">
    <source>
        <dbReference type="SMART" id="SM00382"/>
    </source>
</evidence>
<keyword evidence="2" id="KW-0547">Nucleotide-binding</keyword>
<dbReference type="Proteomes" id="UP000776276">
    <property type="component" value="Unassembled WGS sequence"/>
</dbReference>
<dbReference type="InterPro" id="IPR003959">
    <property type="entry name" value="ATPase_AAA_core"/>
</dbReference>
<dbReference type="SMART" id="SM00382">
    <property type="entry name" value="AAA"/>
    <property type="match status" value="1"/>
</dbReference>
<dbReference type="InterPro" id="IPR003593">
    <property type="entry name" value="AAA+_ATPase"/>
</dbReference>
<organism evidence="5 6">
    <name type="scientific">Sphingomonas quercus</name>
    <dbReference type="NCBI Taxonomy" id="2842451"/>
    <lineage>
        <taxon>Bacteria</taxon>
        <taxon>Pseudomonadati</taxon>
        <taxon>Pseudomonadota</taxon>
        <taxon>Alphaproteobacteria</taxon>
        <taxon>Sphingomonadales</taxon>
        <taxon>Sphingomonadaceae</taxon>
        <taxon>Sphingomonas</taxon>
    </lineage>
</organism>
<feature type="domain" description="AAA+ ATPase" evidence="4">
    <location>
        <begin position="425"/>
        <end position="557"/>
    </location>
</feature>
<dbReference type="InterPro" id="IPR054472">
    <property type="entry name" value="WHD"/>
</dbReference>
<comment type="similarity">
    <text evidence="1">Belongs to the AAA ATPase family.</text>
</comment>
<keyword evidence="3 5" id="KW-0067">ATP-binding</keyword>
<evidence type="ECO:0000313" key="6">
    <source>
        <dbReference type="Proteomes" id="UP000776276"/>
    </source>
</evidence>
<sequence length="642" mass="68776">MTGQRASTVECDVPPLGWPERNREVVGLGLAWLAALLAGDDSAAAARKTYEQARAAMLRSGAPAAIDSLARLFDLAPFDEDVLLLAFARHIDPAFTAPGAQPLTSALAMSLLVPADFEATSAAQARLSPLAPLRRYALIGSSDARFAVRATLAIEERVARHLLGETLLDGAARPLLTPSAAGPCPPAIRPLVRPFAETIAAAPRPAALLVGARRSGRRAVARALAESFDLALLELKSWLLPQDIEARRAILPTVAREAVLGGFALLVDLDRAGAAEELLDTLDAFVIAIAEQPPEVIPATPQLRLPALVAADRALLWRQALGDAPVPADQLDMVSEHFRLGPDDISAIAATVRDQHGEGLWLACRETARRGLDALAERIVPRFGWDEIMLPDAVRHDLRAIAAQVRHRAAVYERGGFGGKLASGRGVTALFAGPSGVGKTMAAEVIAHDLDLDLYRVDLSSVISKYIGETEQNLKRVFDAAEASGALLFFDEADALFGKRSEVKDSHDRYANIEVSYLLQRMESYSGLAILATNLKAHIDAAFLRRLRFVIDVPFPDASQRRAIWAGAFPPETRTEGLDLDALARIDIAGGNIVVIAVNAAFLAAADGGAVTMAHIARAARAELRKLDKDFRPTWLPLETAP</sequence>
<evidence type="ECO:0000313" key="5">
    <source>
        <dbReference type="EMBL" id="MBU3079000.1"/>
    </source>
</evidence>
<dbReference type="EMBL" id="JAHKRT010000007">
    <property type="protein sequence ID" value="MBU3079000.1"/>
    <property type="molecule type" value="Genomic_DNA"/>
</dbReference>